<dbReference type="GeneID" id="20676561"/>
<evidence type="ECO:0000256" key="3">
    <source>
        <dbReference type="SAM" id="Phobius"/>
    </source>
</evidence>
<feature type="region of interest" description="Disordered" evidence="2">
    <location>
        <begin position="692"/>
        <end position="716"/>
    </location>
</feature>
<feature type="compositionally biased region" description="Acidic residues" evidence="2">
    <location>
        <begin position="702"/>
        <end position="714"/>
    </location>
</feature>
<reference evidence="4 5" key="1">
    <citation type="journal article" date="2012" name="New Phytol.">
        <title>Insight into trade-off between wood decay and parasitism from the genome of a fungal forest pathogen.</title>
        <authorList>
            <person name="Olson A."/>
            <person name="Aerts A."/>
            <person name="Asiegbu F."/>
            <person name="Belbahri L."/>
            <person name="Bouzid O."/>
            <person name="Broberg A."/>
            <person name="Canback B."/>
            <person name="Coutinho P.M."/>
            <person name="Cullen D."/>
            <person name="Dalman K."/>
            <person name="Deflorio G."/>
            <person name="van Diepen L.T."/>
            <person name="Dunand C."/>
            <person name="Duplessis S."/>
            <person name="Durling M."/>
            <person name="Gonthier P."/>
            <person name="Grimwood J."/>
            <person name="Fossdal C.G."/>
            <person name="Hansson D."/>
            <person name="Henrissat B."/>
            <person name="Hietala A."/>
            <person name="Himmelstrand K."/>
            <person name="Hoffmeister D."/>
            <person name="Hogberg N."/>
            <person name="James T.Y."/>
            <person name="Karlsson M."/>
            <person name="Kohler A."/>
            <person name="Kues U."/>
            <person name="Lee Y.H."/>
            <person name="Lin Y.C."/>
            <person name="Lind M."/>
            <person name="Lindquist E."/>
            <person name="Lombard V."/>
            <person name="Lucas S."/>
            <person name="Lunden K."/>
            <person name="Morin E."/>
            <person name="Murat C."/>
            <person name="Park J."/>
            <person name="Raffaello T."/>
            <person name="Rouze P."/>
            <person name="Salamov A."/>
            <person name="Schmutz J."/>
            <person name="Solheim H."/>
            <person name="Stahlberg J."/>
            <person name="Velez H."/>
            <person name="de Vries R.P."/>
            <person name="Wiebenga A."/>
            <person name="Woodward S."/>
            <person name="Yakovlev I."/>
            <person name="Garbelotto M."/>
            <person name="Martin F."/>
            <person name="Grigoriev I.V."/>
            <person name="Stenlid J."/>
        </authorList>
    </citation>
    <scope>NUCLEOTIDE SEQUENCE [LARGE SCALE GENOMIC DNA]</scope>
    <source>
        <strain evidence="4 5">TC 32-1</strain>
    </source>
</reference>
<dbReference type="RefSeq" id="XP_009551082.1">
    <property type="nucleotide sequence ID" value="XM_009552787.1"/>
</dbReference>
<feature type="compositionally biased region" description="Pro residues" evidence="2">
    <location>
        <begin position="549"/>
        <end position="562"/>
    </location>
</feature>
<evidence type="ECO:0000313" key="5">
    <source>
        <dbReference type="Proteomes" id="UP000030671"/>
    </source>
</evidence>
<name>W4JWY7_HETIT</name>
<dbReference type="AlphaFoldDB" id="W4JWY7"/>
<dbReference type="HOGENOM" id="CLU_014996_0_0_1"/>
<dbReference type="InParanoid" id="W4JWY7"/>
<dbReference type="PANTHER" id="PTHR13037:SF24">
    <property type="entry name" value="POLYCOMB PROTEIN PCL-RELATED"/>
    <property type="match status" value="1"/>
</dbReference>
<keyword evidence="3" id="KW-0472">Membrane</keyword>
<feature type="compositionally biased region" description="Acidic residues" evidence="2">
    <location>
        <begin position="607"/>
        <end position="635"/>
    </location>
</feature>
<protein>
    <submittedName>
        <fullName evidence="4">Uncharacterized protein</fullName>
    </submittedName>
</protein>
<organism evidence="4 5">
    <name type="scientific">Heterobasidion irregulare (strain TC 32-1)</name>
    <dbReference type="NCBI Taxonomy" id="747525"/>
    <lineage>
        <taxon>Eukaryota</taxon>
        <taxon>Fungi</taxon>
        <taxon>Dikarya</taxon>
        <taxon>Basidiomycota</taxon>
        <taxon>Agaricomycotina</taxon>
        <taxon>Agaricomycetes</taxon>
        <taxon>Russulales</taxon>
        <taxon>Bondarzewiaceae</taxon>
        <taxon>Heterobasidion</taxon>
        <taxon>Heterobasidion annosum species complex</taxon>
    </lineage>
</organism>
<proteinExistence type="predicted"/>
<dbReference type="PANTHER" id="PTHR13037">
    <property type="entry name" value="FORMIN"/>
    <property type="match status" value="1"/>
</dbReference>
<sequence length="871" mass="91093">MTTAAAVQDSDQHPLDKGKARARPTERTPLLTSPLSPAPSSSNPLSPALSPYPTDPESPTTHRRRVRTKLLTVFLLTLATTSAIALLLTTLAWSYAAEPARAAPDILLSRALVTRGPDSIDVLNVTSDGDIWVLVSARVGLDAGAAIGVAPDEADGLARAAWKTIGRWGIKRLDHVSVRLSPIDIVPPSSPETPLASVHLPPFHLPLTPDPPRGSHSALSWLTPLALPVRIRPSQNTTAWLAFARAAWADGHLAATARVPALHLRGGTLGDATWRSALLRLDRASLALALRHKSAADPPRRAAFLLVPPLPGLPPAGSGAPLPALTDLVELQSFTVTSSPATLALSASARVLTPLPPEIALTIPALPFTVHLPLPLPNGTNGTTHTALVPLAALTTPPTTLISPHTPLPATGHLLPPTPHSTRALSALLSRFLAGRPAPLALRTSLLPALAPVPFALPAPVPRPRVLRDVALRGMRLRAAGTDVLASGRVCARVVLPRGVHVRIAVHGVLPDVLVFDGAVPQPDAPPDARSSNSDSDSESDLESRAGTPLPPPHPLPDPLPPRAFAHIRPDAWLNATSVSAPPRSRSSRGPRSGRRYSAALAAVGCEGDEEDGAGDRDQDGEDDGEDGDGEEEGEATLVGARFVDVPLVVLPGREREFSSFVGKVIFGSQGALAGVRGVAGVLVRIEGMPLRGGTHPGAGDEGGDGDGDGEDGDAGMRLEGLPFEGEDDVAACAVYVPRTVRAVKAADCPALPSSIDIIEGTPDARSIHRPSDPVEREPPALAIHAQTPRQRLVLAARGPEPHSCRRTDVGPFVERVLSFFLSKHGASARGGSRGRRWGTLEEKEAKEAARHGIEEGIAVRGADAHALLAL</sequence>
<dbReference type="KEGG" id="hir:HETIRDRAFT_454859"/>
<dbReference type="eggNOG" id="ENOG502S3F5">
    <property type="taxonomic scope" value="Eukaryota"/>
</dbReference>
<keyword evidence="1" id="KW-0945">Host-virus interaction</keyword>
<keyword evidence="3" id="KW-0812">Transmembrane</keyword>
<dbReference type="Proteomes" id="UP000030671">
    <property type="component" value="Unassembled WGS sequence"/>
</dbReference>
<feature type="transmembrane region" description="Helical" evidence="3">
    <location>
        <begin position="70"/>
        <end position="96"/>
    </location>
</feature>
<feature type="compositionally biased region" description="Basic and acidic residues" evidence="2">
    <location>
        <begin position="10"/>
        <end position="26"/>
    </location>
</feature>
<evidence type="ECO:0000256" key="2">
    <source>
        <dbReference type="SAM" id="MobiDB-lite"/>
    </source>
</evidence>
<feature type="region of interest" description="Disordered" evidence="2">
    <location>
        <begin position="520"/>
        <end position="639"/>
    </location>
</feature>
<accession>W4JWY7</accession>
<feature type="region of interest" description="Disordered" evidence="2">
    <location>
        <begin position="1"/>
        <end position="63"/>
    </location>
</feature>
<feature type="compositionally biased region" description="Low complexity" evidence="2">
    <location>
        <begin position="28"/>
        <end position="51"/>
    </location>
</feature>
<feature type="compositionally biased region" description="Basic residues" evidence="2">
    <location>
        <begin position="586"/>
        <end position="595"/>
    </location>
</feature>
<dbReference type="OrthoDB" id="10039566at2759"/>
<gene>
    <name evidence="4" type="ORF">HETIRDRAFT_454859</name>
</gene>
<keyword evidence="5" id="KW-1185">Reference proteome</keyword>
<keyword evidence="3" id="KW-1133">Transmembrane helix</keyword>
<evidence type="ECO:0000313" key="4">
    <source>
        <dbReference type="EMBL" id="ETW77600.1"/>
    </source>
</evidence>
<evidence type="ECO:0000256" key="1">
    <source>
        <dbReference type="ARBA" id="ARBA00022581"/>
    </source>
</evidence>
<dbReference type="EMBL" id="KI925463">
    <property type="protein sequence ID" value="ETW77600.1"/>
    <property type="molecule type" value="Genomic_DNA"/>
</dbReference>